<keyword evidence="4" id="KW-0843">Virulence</keyword>
<dbReference type="GO" id="GO:0090729">
    <property type="term" value="F:toxin activity"/>
    <property type="evidence" value="ECO:0007669"/>
    <property type="project" value="UniProtKB-KW"/>
</dbReference>
<dbReference type="InterPro" id="IPR036716">
    <property type="entry name" value="Pest_crys_N_sf"/>
</dbReference>
<dbReference type="AlphaFoldDB" id="D7RJ67"/>
<protein>
    <recommendedName>
        <fullName evidence="5">Crystaline entomocidal protoxin</fullName>
    </recommendedName>
</protein>
<name>D7RJ67_BACTU</name>
<dbReference type="PANTHER" id="PTHR37003">
    <property type="entry name" value="ENDOTOXIN_N DOMAIN-CONTAINING PROTEIN-RELATED"/>
    <property type="match status" value="1"/>
</dbReference>
<organism evidence="8">
    <name type="scientific">Bacillus thuringiensis</name>
    <dbReference type="NCBI Taxonomy" id="1428"/>
    <lineage>
        <taxon>Bacteria</taxon>
        <taxon>Bacillati</taxon>
        <taxon>Bacillota</taxon>
        <taxon>Bacilli</taxon>
        <taxon>Bacillales</taxon>
        <taxon>Bacillaceae</taxon>
        <taxon>Bacillus</taxon>
        <taxon>Bacillus cereus group</taxon>
    </lineage>
</organism>
<evidence type="ECO:0000256" key="2">
    <source>
        <dbReference type="ARBA" id="ARBA00022656"/>
    </source>
</evidence>
<proteinExistence type="inferred from homology"/>
<evidence type="ECO:0000256" key="4">
    <source>
        <dbReference type="ARBA" id="ARBA00023026"/>
    </source>
</evidence>
<evidence type="ECO:0000256" key="1">
    <source>
        <dbReference type="ARBA" id="ARBA00007819"/>
    </source>
</evidence>
<comment type="similarity">
    <text evidence="1">Belongs to the delta endotoxin family.</text>
</comment>
<dbReference type="GO" id="GO:0030435">
    <property type="term" value="P:sporulation resulting in formation of a cellular spore"/>
    <property type="evidence" value="ECO:0007669"/>
    <property type="project" value="UniProtKB-KW"/>
</dbReference>
<dbReference type="PANTHER" id="PTHR37003:SF2">
    <property type="entry name" value="PESTICIDAL CRYSTAL PROTEIN N-TERMINAL DOMAIN-CONTAINING PROTEIN"/>
    <property type="match status" value="1"/>
</dbReference>
<keyword evidence="3" id="KW-0749">Sporulation</keyword>
<dbReference type="InterPro" id="IPR005639">
    <property type="entry name" value="Pest_crys_dom_I"/>
</dbReference>
<dbReference type="SUPFAM" id="SSF56849">
    <property type="entry name" value="delta-Endotoxin (insectocide), N-terminal domain"/>
    <property type="match status" value="1"/>
</dbReference>
<evidence type="ECO:0000259" key="7">
    <source>
        <dbReference type="Pfam" id="PF03945"/>
    </source>
</evidence>
<evidence type="ECO:0000313" key="8">
    <source>
        <dbReference type="EMBL" id="ADI59541.1"/>
    </source>
</evidence>
<evidence type="ECO:0000256" key="3">
    <source>
        <dbReference type="ARBA" id="ARBA00022969"/>
    </source>
</evidence>
<sequence>MENNSFNVLANNNMSSFPLFNSKIEPSIAPALIAVAPIAKYLATALAKWALKQGFAKLKSEIFPGNTPATMEKVRLEVQTLLNQTLQADRVAILNAEYQGFINLGKIFTDYVSQSTFTPATAKTHFLSMSNQLIQRLPQFEIAGYEGVSISLFTQMCTLHLGLLKDGILAGSDWGFTPEDKDSLICQFNRYVNEYNTRMMGLYSIEFGRLLAKNLNEALNFRNMCSLYVFPFSEAWYLLRYEGTKLENTLSLWNFVGEDIGGILHNDWKGALYKLLMGATNQRLANVRFNYSYFSDTQGTIHRENILGAHPTYNGEQTPTGWIGNGRLGRFSAPYSNELEITKVEQEITYNNKGDHSNSIVPANTRNEILTATVPITADPFFKTADINWRYFSQGLYYGWNIKFDDKVILNSRVPGGIPSNRLEYDGYYIRAVSACPRNVPLSYNHNYLTLTYNRLEYDAPTTQNIIVGFSPNNTKSFYARNSHYLSATDDAYVIPALQFATVSDRSFLEDTPDQATDGSIKFTETVLGNEAKYSIRLNTGFNTATRYRLVIRFKAPARLAAGIRVRSQNSGNNRLLGGIPVEGNSGWVDYITDSFTFNDLGITTASTNAFFSIDSDGVNASQQWYLSKLILVKDFVNNSGFRNQVPLAPYVITRCPNTFFVSNNTSSGYEQGYNDNYNQNTSSGYEQGYNDNYNQNTSSGYEQGYNDNYNQNTSSGYEQGYNDNYNQNTSSEYEQGYNDNYNQNTSSGYEQGYNDNYNQNTSSGYEQGYIDNYRPNTECKCGRRHNNYDHK</sequence>
<evidence type="ECO:0000256" key="6">
    <source>
        <dbReference type="SAM" id="MobiDB-lite"/>
    </source>
</evidence>
<gene>
    <name evidence="8" type="primary">cry11Bb2</name>
</gene>
<evidence type="ECO:0000256" key="5">
    <source>
        <dbReference type="ARBA" id="ARBA00029653"/>
    </source>
</evidence>
<keyword evidence="2" id="KW-0800">Toxin</keyword>
<feature type="region of interest" description="Disordered" evidence="6">
    <location>
        <begin position="670"/>
        <end position="770"/>
    </location>
</feature>
<feature type="compositionally biased region" description="Polar residues" evidence="6">
    <location>
        <begin position="670"/>
        <end position="766"/>
    </location>
</feature>
<reference evidence="8" key="1">
    <citation type="journal article" date="2011" name="J. Mol. Microbiol. Biotechnol.">
        <title>Tandem repeats in a new toxin gene from Bacillus thuringiensis and in other cry11-like genes.</title>
        <authorList>
            <person name="Melnikov O."/>
            <person name="Baranes N."/>
            <person name="Einav M."/>
            <person name="Ben-Dov E."/>
            <person name="Manasherob R."/>
            <person name="Itsko M."/>
            <person name="Zaritsky A."/>
        </authorList>
    </citation>
    <scope>NUCLEOTIDE SEQUENCE</scope>
    <source>
        <strain evidence="8">K34</strain>
    </source>
</reference>
<accession>D7RJ67</accession>
<dbReference type="Pfam" id="PF03945">
    <property type="entry name" value="Endotoxin_N"/>
    <property type="match status" value="1"/>
</dbReference>
<dbReference type="InterPro" id="IPR038979">
    <property type="entry name" value="Pest_crys"/>
</dbReference>
<feature type="domain" description="Pesticidal crystal protein" evidence="7">
    <location>
        <begin position="67"/>
        <end position="238"/>
    </location>
</feature>
<dbReference type="EMBL" id="HM068615">
    <property type="protein sequence ID" value="ADI59541.1"/>
    <property type="molecule type" value="Genomic_DNA"/>
</dbReference>
<dbReference type="GO" id="GO:0001907">
    <property type="term" value="P:symbiont-mediated killing of host cell"/>
    <property type="evidence" value="ECO:0007669"/>
    <property type="project" value="InterPro"/>
</dbReference>
<dbReference type="Gene3D" id="1.20.190.10">
    <property type="entry name" value="Pesticidal crystal protein, N-terminal domain"/>
    <property type="match status" value="1"/>
</dbReference>